<dbReference type="PANTHER" id="PTHR24220:SF685">
    <property type="entry name" value="ABC TRANSPORTER RELATED"/>
    <property type="match status" value="1"/>
</dbReference>
<dbReference type="AlphaFoldDB" id="A0A7X8YEJ6"/>
<evidence type="ECO:0000256" key="1">
    <source>
        <dbReference type="ARBA" id="ARBA00022448"/>
    </source>
</evidence>
<dbReference type="Gene3D" id="3.40.50.300">
    <property type="entry name" value="P-loop containing nucleotide triphosphate hydrolases"/>
    <property type="match status" value="1"/>
</dbReference>
<keyword evidence="2" id="KW-0547">Nucleotide-binding</keyword>
<dbReference type="GO" id="GO:0005886">
    <property type="term" value="C:plasma membrane"/>
    <property type="evidence" value="ECO:0007669"/>
    <property type="project" value="TreeGrafter"/>
</dbReference>
<organism evidence="6 7">
    <name type="scientific">Nesterenkonia sedimenti</name>
    <dbReference type="NCBI Taxonomy" id="1463632"/>
    <lineage>
        <taxon>Bacteria</taxon>
        <taxon>Bacillati</taxon>
        <taxon>Actinomycetota</taxon>
        <taxon>Actinomycetes</taxon>
        <taxon>Micrococcales</taxon>
        <taxon>Micrococcaceae</taxon>
        <taxon>Nesterenkonia</taxon>
    </lineage>
</organism>
<accession>A0A7X8YEJ6</accession>
<reference evidence="6 7" key="1">
    <citation type="submission" date="2020-04" db="EMBL/GenBank/DDBJ databases">
        <title>Nesterenkonia sp. nov., isolated from marine sediment.</title>
        <authorList>
            <person name="Zhang G."/>
        </authorList>
    </citation>
    <scope>NUCLEOTIDE SEQUENCE [LARGE SCALE GENOMIC DNA]</scope>
    <source>
        <strain evidence="6 7">MY13</strain>
    </source>
</reference>
<keyword evidence="1" id="KW-0813">Transport</keyword>
<dbReference type="EMBL" id="JABAHY010000017">
    <property type="protein sequence ID" value="NLS10898.1"/>
    <property type="molecule type" value="Genomic_DNA"/>
</dbReference>
<dbReference type="CDD" id="cd03255">
    <property type="entry name" value="ABC_MJ0796_LolCDE_FtsE"/>
    <property type="match status" value="1"/>
</dbReference>
<keyword evidence="4" id="KW-0812">Transmembrane</keyword>
<dbReference type="GO" id="GO:0005524">
    <property type="term" value="F:ATP binding"/>
    <property type="evidence" value="ECO:0007669"/>
    <property type="project" value="UniProtKB-KW"/>
</dbReference>
<dbReference type="InterPro" id="IPR003593">
    <property type="entry name" value="AAA+_ATPase"/>
</dbReference>
<dbReference type="InterPro" id="IPR015854">
    <property type="entry name" value="ABC_transpr_LolD-like"/>
</dbReference>
<proteinExistence type="predicted"/>
<dbReference type="InterPro" id="IPR027417">
    <property type="entry name" value="P-loop_NTPase"/>
</dbReference>
<feature type="transmembrane region" description="Helical" evidence="4">
    <location>
        <begin position="371"/>
        <end position="393"/>
    </location>
</feature>
<keyword evidence="3 6" id="KW-0067">ATP-binding</keyword>
<evidence type="ECO:0000256" key="2">
    <source>
        <dbReference type="ARBA" id="ARBA00022741"/>
    </source>
</evidence>
<evidence type="ECO:0000313" key="6">
    <source>
        <dbReference type="EMBL" id="NLS10898.1"/>
    </source>
</evidence>
<keyword evidence="7" id="KW-1185">Reference proteome</keyword>
<feature type="transmembrane region" description="Helical" evidence="4">
    <location>
        <begin position="312"/>
        <end position="337"/>
    </location>
</feature>
<evidence type="ECO:0000313" key="7">
    <source>
        <dbReference type="Proteomes" id="UP000523139"/>
    </source>
</evidence>
<evidence type="ECO:0000256" key="3">
    <source>
        <dbReference type="ARBA" id="ARBA00022840"/>
    </source>
</evidence>
<sequence>MNLCSDVPGLSKTYGSTRALDGVDLLVAGGESRAIMGPSGSGKTTLMHVLSGILTPDAGQVLMSGPSPVEISGLKAEARARLRRERIGFVFQEGLLMPELTAAENVAMPLMLAGVSRSEAEVAAGDWLARLGLAGMGDRRPAQLSGGQQQRVAIARAQITEPDVVFADEPTGALDSTTSEQVLTALLESTVGRGAPLVVVTHDPAVAARCSRVVRLEDGRMPVVGLLPFAGSPMGVEGLWLGPGLLAAACAVLLGFSVLAAFSGLRRVQVTPLGVRTRQRSQKVWRGRAVLAGLGVVLVFVLHNMVPIRSEWLMLVVAFVFLAVPLLAVQLVGPWLLKVITARQARRATTAQRLIAARNVLESPQQMWRQVGGMAIAAFVGVIAGSGTGLIAVGMETNQNAEDLMFFGDVQRGVWLNLAVAFLMTTCSVGLNQTAQILDRRDLYSGLAKMGLTAGQLNRIRSLSVMRSLAAVLITAVVSASIVAFPIVGWAILSAPATVAVVAAVLAAGVLLIRCGLLATRPTLQRVIAAG</sequence>
<dbReference type="SUPFAM" id="SSF52540">
    <property type="entry name" value="P-loop containing nucleoside triphosphate hydrolases"/>
    <property type="match status" value="1"/>
</dbReference>
<name>A0A7X8YEJ6_9MICC</name>
<dbReference type="SMART" id="SM00382">
    <property type="entry name" value="AAA"/>
    <property type="match status" value="1"/>
</dbReference>
<keyword evidence="4" id="KW-0472">Membrane</keyword>
<feature type="transmembrane region" description="Helical" evidence="4">
    <location>
        <begin position="285"/>
        <end position="306"/>
    </location>
</feature>
<evidence type="ECO:0000256" key="4">
    <source>
        <dbReference type="SAM" id="Phobius"/>
    </source>
</evidence>
<protein>
    <submittedName>
        <fullName evidence="6">ABC transporter ATP-binding protein</fullName>
    </submittedName>
</protein>
<dbReference type="InterPro" id="IPR003439">
    <property type="entry name" value="ABC_transporter-like_ATP-bd"/>
</dbReference>
<dbReference type="Pfam" id="PF00005">
    <property type="entry name" value="ABC_tran"/>
    <property type="match status" value="1"/>
</dbReference>
<feature type="transmembrane region" description="Helical" evidence="4">
    <location>
        <begin position="499"/>
        <end position="519"/>
    </location>
</feature>
<dbReference type="GO" id="GO:0022857">
    <property type="term" value="F:transmembrane transporter activity"/>
    <property type="evidence" value="ECO:0007669"/>
    <property type="project" value="TreeGrafter"/>
</dbReference>
<dbReference type="Proteomes" id="UP000523139">
    <property type="component" value="Unassembled WGS sequence"/>
</dbReference>
<dbReference type="GO" id="GO:0016887">
    <property type="term" value="F:ATP hydrolysis activity"/>
    <property type="evidence" value="ECO:0007669"/>
    <property type="project" value="InterPro"/>
</dbReference>
<comment type="caution">
    <text evidence="6">The sequence shown here is derived from an EMBL/GenBank/DDBJ whole genome shotgun (WGS) entry which is preliminary data.</text>
</comment>
<feature type="domain" description="ABC transporter" evidence="5">
    <location>
        <begin position="5"/>
        <end position="243"/>
    </location>
</feature>
<gene>
    <name evidence="6" type="ORF">HGQ17_13020</name>
</gene>
<dbReference type="PROSITE" id="PS50893">
    <property type="entry name" value="ABC_TRANSPORTER_2"/>
    <property type="match status" value="1"/>
</dbReference>
<dbReference type="PANTHER" id="PTHR24220">
    <property type="entry name" value="IMPORT ATP-BINDING PROTEIN"/>
    <property type="match status" value="1"/>
</dbReference>
<evidence type="ECO:0000259" key="5">
    <source>
        <dbReference type="PROSITE" id="PS50893"/>
    </source>
</evidence>
<feature type="transmembrane region" description="Helical" evidence="4">
    <location>
        <begin position="469"/>
        <end position="493"/>
    </location>
</feature>
<feature type="transmembrane region" description="Helical" evidence="4">
    <location>
        <begin position="240"/>
        <end position="265"/>
    </location>
</feature>
<feature type="transmembrane region" description="Helical" evidence="4">
    <location>
        <begin position="413"/>
        <end position="431"/>
    </location>
</feature>
<dbReference type="InterPro" id="IPR017911">
    <property type="entry name" value="MacB-like_ATP-bd"/>
</dbReference>
<keyword evidence="4" id="KW-1133">Transmembrane helix</keyword>